<sequence>MAAPPTSHPGPPPEPPFLQVPYELLQDIFLRLPTAADLARASTAWAAFRRVIADHKFLRCYRALHPPPLVGVIGKSFIAAQPPHPSAAAARAFADFSFSCSSFLPSTAGRSWRRLDFFEGRVLLAGGPVEGKSSIKIVVGPDVCDSQYREFLVRDLAVCDPVHRRYVLLPAVPADLAALIRKPDLLHLETFLAPGENEDDPLSFRVMCLAQCIMELVLLVFSAGGHWNALTFDRLNAEALGSVLPSEPALSDRQHVHGCFCWHLHLLNELLVLDVRMMEFSQVNLPPEQRSSGFVIVEAVEGMLGMLSVRYHDDIEDDSYWLTYSIRRNNQWQSEKVIPLPIKRWYLMRVAGGYLVIEALYKTSSQEKLNIGYFSLDIKTLQVELFAGLSKVFLPGELYASFPPSLCAPTI</sequence>
<name>I1HX84_BRADI</name>
<reference evidence="1 2" key="1">
    <citation type="journal article" date="2010" name="Nature">
        <title>Genome sequencing and analysis of the model grass Brachypodium distachyon.</title>
        <authorList>
            <consortium name="International Brachypodium Initiative"/>
        </authorList>
    </citation>
    <scope>NUCLEOTIDE SEQUENCE [LARGE SCALE GENOMIC DNA]</scope>
    <source>
        <strain evidence="1">Bd21</strain>
        <strain evidence="2">cv. Bd21</strain>
    </source>
</reference>
<dbReference type="RefSeq" id="XP_024316632.1">
    <property type="nucleotide sequence ID" value="XM_024460864.1"/>
</dbReference>
<dbReference type="Gramene" id="KQJ93331">
    <property type="protein sequence ID" value="KQJ93331"/>
    <property type="gene ID" value="BRADI_3g03886v3"/>
</dbReference>
<accession>A0A0Q3HYN9</accession>
<dbReference type="eggNOG" id="ENOG502R1VA">
    <property type="taxonomic scope" value="Eukaryota"/>
</dbReference>
<dbReference type="HOGENOM" id="CLU_030310_0_1_1"/>
<dbReference type="EnsemblPlants" id="KQJ93331">
    <property type="protein sequence ID" value="KQJ93331"/>
    <property type="gene ID" value="BRADI_3g03886v3"/>
</dbReference>
<reference evidence="2" key="3">
    <citation type="submission" date="2018-08" db="UniProtKB">
        <authorList>
            <consortium name="EnsemblPlants"/>
        </authorList>
    </citation>
    <scope>IDENTIFICATION</scope>
    <source>
        <strain evidence="2">cv. Bd21</strain>
    </source>
</reference>
<dbReference type="ExpressionAtlas" id="I1HX84">
    <property type="expression patterns" value="baseline"/>
</dbReference>
<proteinExistence type="predicted"/>
<evidence type="ECO:0000313" key="2">
    <source>
        <dbReference type="EnsemblPlants" id="KQJ93330"/>
    </source>
</evidence>
<dbReference type="PANTHER" id="PTHR31264">
    <property type="entry name" value="OS07G0554500 PROTEIN-RELATED"/>
    <property type="match status" value="1"/>
</dbReference>
<dbReference type="EMBL" id="CM000882">
    <property type="protein sequence ID" value="KQJ93330.1"/>
    <property type="molecule type" value="Genomic_DNA"/>
</dbReference>
<dbReference type="Gramene" id="KQJ93330">
    <property type="protein sequence ID" value="KQJ93330"/>
    <property type="gene ID" value="BRADI_3g03886v3"/>
</dbReference>
<keyword evidence="3" id="KW-1185">Reference proteome</keyword>
<evidence type="ECO:0000313" key="3">
    <source>
        <dbReference type="Proteomes" id="UP000008810"/>
    </source>
</evidence>
<organism evidence="1">
    <name type="scientific">Brachypodium distachyon</name>
    <name type="common">Purple false brome</name>
    <name type="synonym">Trachynia distachya</name>
    <dbReference type="NCBI Taxonomy" id="15368"/>
    <lineage>
        <taxon>Eukaryota</taxon>
        <taxon>Viridiplantae</taxon>
        <taxon>Streptophyta</taxon>
        <taxon>Embryophyta</taxon>
        <taxon>Tracheophyta</taxon>
        <taxon>Spermatophyta</taxon>
        <taxon>Magnoliopsida</taxon>
        <taxon>Liliopsida</taxon>
        <taxon>Poales</taxon>
        <taxon>Poaceae</taxon>
        <taxon>BOP clade</taxon>
        <taxon>Pooideae</taxon>
        <taxon>Stipodae</taxon>
        <taxon>Brachypodieae</taxon>
        <taxon>Brachypodium</taxon>
    </lineage>
</organism>
<evidence type="ECO:0008006" key="4">
    <source>
        <dbReference type="Google" id="ProtNLM"/>
    </source>
</evidence>
<dbReference type="EnsemblPlants" id="KQJ93330">
    <property type="protein sequence ID" value="KQJ93330"/>
    <property type="gene ID" value="BRADI_3g03886v3"/>
</dbReference>
<dbReference type="EMBL" id="CM000882">
    <property type="protein sequence ID" value="KQJ93331.2"/>
    <property type="molecule type" value="Genomic_DNA"/>
</dbReference>
<accession>I1HX84</accession>
<reference evidence="1" key="2">
    <citation type="submission" date="2017-06" db="EMBL/GenBank/DDBJ databases">
        <title>WGS assembly of Brachypodium distachyon.</title>
        <authorList>
            <consortium name="The International Brachypodium Initiative"/>
            <person name="Lucas S."/>
            <person name="Harmon-Smith M."/>
            <person name="Lail K."/>
            <person name="Tice H."/>
            <person name="Grimwood J."/>
            <person name="Bruce D."/>
            <person name="Barry K."/>
            <person name="Shu S."/>
            <person name="Lindquist E."/>
            <person name="Wang M."/>
            <person name="Pitluck S."/>
            <person name="Vogel J.P."/>
            <person name="Garvin D.F."/>
            <person name="Mockler T.C."/>
            <person name="Schmutz J."/>
            <person name="Rokhsar D."/>
            <person name="Bevan M.W."/>
        </authorList>
    </citation>
    <scope>NUCLEOTIDE SEQUENCE</scope>
    <source>
        <strain evidence="1">Bd21</strain>
    </source>
</reference>
<dbReference type="Proteomes" id="UP000008810">
    <property type="component" value="Chromosome 3"/>
</dbReference>
<dbReference type="OMA" id="NNQWHLN"/>
<dbReference type="RefSeq" id="XP_003570934.1">
    <property type="nucleotide sequence ID" value="XM_003570886.4"/>
</dbReference>
<dbReference type="KEGG" id="bdi:100826867"/>
<protein>
    <recommendedName>
        <fullName evidence="4">F-box domain-containing protein</fullName>
    </recommendedName>
</protein>
<dbReference type="PANTHER" id="PTHR31264:SF32">
    <property type="entry name" value="F-BOX DOMAIN-CONTAINING PROTEIN"/>
    <property type="match status" value="1"/>
</dbReference>
<dbReference type="SUPFAM" id="SSF81383">
    <property type="entry name" value="F-box domain"/>
    <property type="match status" value="1"/>
</dbReference>
<dbReference type="OrthoDB" id="643896at2759"/>
<dbReference type="InterPro" id="IPR036047">
    <property type="entry name" value="F-box-like_dom_sf"/>
</dbReference>
<gene>
    <name evidence="2" type="primary">LOC100826867</name>
    <name evidence="1" type="ORF">BRADI_3g03886v3</name>
</gene>
<dbReference type="GeneID" id="100826867"/>
<evidence type="ECO:0000313" key="1">
    <source>
        <dbReference type="EMBL" id="KQJ93331.2"/>
    </source>
</evidence>
<dbReference type="AlphaFoldDB" id="I1HX84"/>